<accession>A0A556MTB6</accession>
<dbReference type="InterPro" id="IPR011042">
    <property type="entry name" value="6-blade_b-propeller_TolB-like"/>
</dbReference>
<dbReference type="PROSITE" id="PS51257">
    <property type="entry name" value="PROKAR_LIPOPROTEIN"/>
    <property type="match status" value="1"/>
</dbReference>
<protein>
    <submittedName>
        <fullName evidence="1">6-bladed beta-propeller</fullName>
    </submittedName>
</protein>
<reference evidence="1 2" key="1">
    <citation type="submission" date="2019-07" db="EMBL/GenBank/DDBJ databases">
        <authorList>
            <person name="Huq M.A."/>
        </authorList>
    </citation>
    <scope>NUCLEOTIDE SEQUENCE [LARGE SCALE GENOMIC DNA]</scope>
    <source>
        <strain evidence="1 2">MAH-19</strain>
    </source>
</reference>
<gene>
    <name evidence="1" type="ORF">FO440_02330</name>
</gene>
<dbReference type="RefSeq" id="WP_144246613.1">
    <property type="nucleotide sequence ID" value="NZ_VLPK01000001.1"/>
</dbReference>
<dbReference type="AlphaFoldDB" id="A0A556MTB6"/>
<sequence>MKYTFFFISVFLFISCSKTQTSYNVPKIKLNLSDTSTVFLEDIAQDVSVVNLENGGENTLVMPTNFFVTDSIILIGDRARGSVFIYDKKGNLINRIGHRGSNFGDFQDMTDVWFDADQKQINILDKTSTKIFVFGTDGRFLKTTDILNPENLGMVFAKNSKMYVTTAPRNDQNKAISRLSIYEKNGDMLSFHAPGLTSPPLITDLDIVFPHQLEVYKDSIYFLPLLDYNIYNIGFNSAKPAYQIEVPEENQITDEIKEKKVAKDHFDYWKTMDKYKLLYNLSSLFITDDWVSFRYDFMSMHHSRNVFYSKKTGKVLQVTEFRSKKDTTFRSRSMVLAKYGDYFLIGVPNAVKADEKFNKERKSGPLKMSFRLVFFKLKDF</sequence>
<proteinExistence type="predicted"/>
<organism evidence="1 2">
    <name type="scientific">Mucilaginibacter corticis</name>
    <dbReference type="NCBI Taxonomy" id="2597670"/>
    <lineage>
        <taxon>Bacteria</taxon>
        <taxon>Pseudomonadati</taxon>
        <taxon>Bacteroidota</taxon>
        <taxon>Sphingobacteriia</taxon>
        <taxon>Sphingobacteriales</taxon>
        <taxon>Sphingobacteriaceae</taxon>
        <taxon>Mucilaginibacter</taxon>
    </lineage>
</organism>
<dbReference type="SUPFAM" id="SSF63825">
    <property type="entry name" value="YWTD domain"/>
    <property type="match status" value="1"/>
</dbReference>
<dbReference type="EMBL" id="VLPK01000001">
    <property type="protein sequence ID" value="TSJ43048.1"/>
    <property type="molecule type" value="Genomic_DNA"/>
</dbReference>
<evidence type="ECO:0000313" key="1">
    <source>
        <dbReference type="EMBL" id="TSJ43048.1"/>
    </source>
</evidence>
<dbReference type="Pfam" id="PF17170">
    <property type="entry name" value="DUF5128"/>
    <property type="match status" value="1"/>
</dbReference>
<keyword evidence="2" id="KW-1185">Reference proteome</keyword>
<dbReference type="Proteomes" id="UP000318733">
    <property type="component" value="Unassembled WGS sequence"/>
</dbReference>
<dbReference type="OrthoDB" id="739173at2"/>
<dbReference type="Gene3D" id="2.120.10.30">
    <property type="entry name" value="TolB, C-terminal domain"/>
    <property type="match status" value="1"/>
</dbReference>
<comment type="caution">
    <text evidence="1">The sequence shown here is derived from an EMBL/GenBank/DDBJ whole genome shotgun (WGS) entry which is preliminary data.</text>
</comment>
<evidence type="ECO:0000313" key="2">
    <source>
        <dbReference type="Proteomes" id="UP000318733"/>
    </source>
</evidence>
<name>A0A556MTB6_9SPHI</name>